<organism evidence="3 4">
    <name type="scientific">Candidatus Sulfomarinibacter kjeldsenii</name>
    <dbReference type="NCBI Taxonomy" id="2885994"/>
    <lineage>
        <taxon>Bacteria</taxon>
        <taxon>Pseudomonadati</taxon>
        <taxon>Acidobacteriota</taxon>
        <taxon>Thermoanaerobaculia</taxon>
        <taxon>Thermoanaerobaculales</taxon>
        <taxon>Candidatus Sulfomarinibacteraceae</taxon>
        <taxon>Candidatus Sulfomarinibacter</taxon>
    </lineage>
</organism>
<evidence type="ECO:0000256" key="1">
    <source>
        <dbReference type="SAM" id="Phobius"/>
    </source>
</evidence>
<dbReference type="Pfam" id="PF14332">
    <property type="entry name" value="DUF4388"/>
    <property type="match status" value="1"/>
</dbReference>
<gene>
    <name evidence="3" type="ORF">IFJ97_00250</name>
</gene>
<reference evidence="3 4" key="1">
    <citation type="submission" date="2020-08" db="EMBL/GenBank/DDBJ databases">
        <title>Acidobacteriota in marine sediments use diverse sulfur dissimilation pathways.</title>
        <authorList>
            <person name="Wasmund K."/>
        </authorList>
    </citation>
    <scope>NUCLEOTIDE SEQUENCE [LARGE SCALE GENOMIC DNA]</scope>
    <source>
        <strain evidence="3">MAG AM3-A</strain>
    </source>
</reference>
<feature type="transmembrane region" description="Helical" evidence="1">
    <location>
        <begin position="285"/>
        <end position="308"/>
    </location>
</feature>
<dbReference type="InterPro" id="IPR025497">
    <property type="entry name" value="PatA-like_N"/>
</dbReference>
<dbReference type="AlphaFoldDB" id="A0A8J6Y3G5"/>
<keyword evidence="1" id="KW-1133">Transmembrane helix</keyword>
<keyword evidence="1" id="KW-0472">Membrane</keyword>
<proteinExistence type="predicted"/>
<evidence type="ECO:0000313" key="4">
    <source>
        <dbReference type="Proteomes" id="UP000598633"/>
    </source>
</evidence>
<keyword evidence="1" id="KW-0812">Transmembrane</keyword>
<evidence type="ECO:0000313" key="3">
    <source>
        <dbReference type="EMBL" id="MBD3869775.1"/>
    </source>
</evidence>
<protein>
    <submittedName>
        <fullName evidence="3">DUF4388 domain-containing protein</fullName>
    </submittedName>
</protein>
<dbReference type="PANTHER" id="PTHR36304">
    <property type="entry name" value="DOMAIN GTPASE-ACTIVATING PROTEIN, PUTATIVE-RELATED-RELATED"/>
    <property type="match status" value="1"/>
</dbReference>
<evidence type="ECO:0000259" key="2">
    <source>
        <dbReference type="Pfam" id="PF14332"/>
    </source>
</evidence>
<dbReference type="Proteomes" id="UP000598633">
    <property type="component" value="Unassembled WGS sequence"/>
</dbReference>
<name>A0A8J6Y3G5_9BACT</name>
<accession>A0A8J6Y3G5</accession>
<dbReference type="EMBL" id="JACXWA010000005">
    <property type="protein sequence ID" value="MBD3869775.1"/>
    <property type="molecule type" value="Genomic_DNA"/>
</dbReference>
<sequence>MALEGTLRDFSFADILQLISLQRKTGVLTLRAEENLVTVSFQDGCIVGASTLNQHTEDMIGLILLKRGEVTEAELEGALRRQEETLQRLGRILIDHHVVPVETVRVALHQQILQIVYRVFRWSDGDYHFSQETDIDYDRDLLQPMAADSIIMEGARMTDEWPFIDQRIPNRDVVFRKLDSSRRLEVVEGGDDFVGDLEFSFDGEDSGDSGSLPDDQITENQMAVYPLINGRDSVSEIILESVLIEFETCKAIAELLDRGLIREATQEEIAREMRRDVEMPKTPRWTLASLPWLAIPFLILLGFALMIVNRNPVNPGFSLREELWDRCVLQSASWISLDRVAQQAETAFYLDGVYPENADQLAKEYPGTVPLDPWGRPYRLVARGEKLLATGSDRNGQPVQSLILSRHLAWEGTRERADRPEGPGVQLVP</sequence>
<feature type="domain" description="PatA-like N-terminal" evidence="2">
    <location>
        <begin position="4"/>
        <end position="161"/>
    </location>
</feature>
<dbReference type="PANTHER" id="PTHR36304:SF4">
    <property type="entry name" value="DUF4388 DOMAIN-CONTAINING PROTEIN"/>
    <property type="match status" value="1"/>
</dbReference>
<comment type="caution">
    <text evidence="3">The sequence shown here is derived from an EMBL/GenBank/DDBJ whole genome shotgun (WGS) entry which is preliminary data.</text>
</comment>